<reference evidence="10" key="1">
    <citation type="submission" date="2021-01" db="EMBL/GenBank/DDBJ databases">
        <authorList>
            <person name="Corre E."/>
            <person name="Pelletier E."/>
            <person name="Niang G."/>
            <person name="Scheremetjew M."/>
            <person name="Finn R."/>
            <person name="Kale V."/>
            <person name="Holt S."/>
            <person name="Cochrane G."/>
            <person name="Meng A."/>
            <person name="Brown T."/>
            <person name="Cohen L."/>
        </authorList>
    </citation>
    <scope>NUCLEOTIDE SEQUENCE</scope>
    <source>
        <strain evidence="10">OF101</strain>
    </source>
</reference>
<dbReference type="GO" id="GO:0016887">
    <property type="term" value="F:ATP hydrolysis activity"/>
    <property type="evidence" value="ECO:0007669"/>
    <property type="project" value="InterPro"/>
</dbReference>
<evidence type="ECO:0000259" key="9">
    <source>
        <dbReference type="PROSITE" id="PS50893"/>
    </source>
</evidence>
<evidence type="ECO:0000256" key="2">
    <source>
        <dbReference type="ARBA" id="ARBA00022448"/>
    </source>
</evidence>
<keyword evidence="5" id="KW-0067">ATP-binding</keyword>
<keyword evidence="2" id="KW-0813">Transport</keyword>
<dbReference type="GO" id="GO:0005524">
    <property type="term" value="F:ATP binding"/>
    <property type="evidence" value="ECO:0007669"/>
    <property type="project" value="UniProtKB-KW"/>
</dbReference>
<dbReference type="AlphaFoldDB" id="A0A7S1S0S0"/>
<protein>
    <recommendedName>
        <fullName evidence="9">ABC transporter domain-containing protein</fullName>
    </recommendedName>
</protein>
<keyword evidence="4" id="KW-0547">Nucleotide-binding</keyword>
<evidence type="ECO:0000256" key="8">
    <source>
        <dbReference type="SAM" id="MobiDB-lite"/>
    </source>
</evidence>
<evidence type="ECO:0000256" key="4">
    <source>
        <dbReference type="ARBA" id="ARBA00022741"/>
    </source>
</evidence>
<dbReference type="Pfam" id="PF00005">
    <property type="entry name" value="ABC_tran"/>
    <property type="match status" value="1"/>
</dbReference>
<dbReference type="InterPro" id="IPR050835">
    <property type="entry name" value="ABC_transporter_sub-D"/>
</dbReference>
<dbReference type="InterPro" id="IPR003439">
    <property type="entry name" value="ABC_transporter-like_ATP-bd"/>
</dbReference>
<accession>A0A7S1S0S0</accession>
<evidence type="ECO:0000256" key="7">
    <source>
        <dbReference type="ARBA" id="ARBA00023136"/>
    </source>
</evidence>
<evidence type="ECO:0000313" key="10">
    <source>
        <dbReference type="EMBL" id="CAD9179827.1"/>
    </source>
</evidence>
<dbReference type="PANTHER" id="PTHR11384:SF59">
    <property type="entry name" value="LYSOSOMAL COBALAMIN TRANSPORTER ABCD4"/>
    <property type="match status" value="1"/>
</dbReference>
<evidence type="ECO:0000256" key="5">
    <source>
        <dbReference type="ARBA" id="ARBA00022840"/>
    </source>
</evidence>
<feature type="region of interest" description="Disordered" evidence="8">
    <location>
        <begin position="303"/>
        <end position="350"/>
    </location>
</feature>
<dbReference type="SUPFAM" id="SSF52540">
    <property type="entry name" value="P-loop containing nucleoside triphosphate hydrolases"/>
    <property type="match status" value="1"/>
</dbReference>
<keyword evidence="7" id="KW-0472">Membrane</keyword>
<evidence type="ECO:0000256" key="6">
    <source>
        <dbReference type="ARBA" id="ARBA00022989"/>
    </source>
</evidence>
<dbReference type="PANTHER" id="PTHR11384">
    <property type="entry name" value="ATP-BINDING CASSETTE, SUB-FAMILY D MEMBER"/>
    <property type="match status" value="1"/>
</dbReference>
<feature type="domain" description="ABC transporter" evidence="9">
    <location>
        <begin position="65"/>
        <end position="313"/>
    </location>
</feature>
<proteinExistence type="inferred from homology"/>
<keyword evidence="6" id="KW-1133">Transmembrane helix</keyword>
<dbReference type="CDD" id="cd03223">
    <property type="entry name" value="ABCD_peroxisomal_ALDP"/>
    <property type="match status" value="1"/>
</dbReference>
<dbReference type="InterPro" id="IPR003593">
    <property type="entry name" value="AAA+_ATPase"/>
</dbReference>
<gene>
    <name evidence="10" type="ORF">ACAT0790_LOCUS56599</name>
</gene>
<organism evidence="10">
    <name type="scientific">Alexandrium catenella</name>
    <name type="common">Red tide dinoflagellate</name>
    <name type="synonym">Gonyaulax catenella</name>
    <dbReference type="NCBI Taxonomy" id="2925"/>
    <lineage>
        <taxon>Eukaryota</taxon>
        <taxon>Sar</taxon>
        <taxon>Alveolata</taxon>
        <taxon>Dinophyceae</taxon>
        <taxon>Gonyaulacales</taxon>
        <taxon>Pyrocystaceae</taxon>
        <taxon>Alexandrium</taxon>
    </lineage>
</organism>
<dbReference type="PROSITE" id="PS50893">
    <property type="entry name" value="ABC_TRANSPORTER_2"/>
    <property type="match status" value="1"/>
</dbReference>
<keyword evidence="3" id="KW-0812">Transmembrane</keyword>
<dbReference type="Gene3D" id="3.40.50.300">
    <property type="entry name" value="P-loop containing nucleotide triphosphate hydrolases"/>
    <property type="match status" value="1"/>
</dbReference>
<evidence type="ECO:0000256" key="1">
    <source>
        <dbReference type="ARBA" id="ARBA00008575"/>
    </source>
</evidence>
<dbReference type="SMART" id="SM00382">
    <property type="entry name" value="AAA"/>
    <property type="match status" value="1"/>
</dbReference>
<evidence type="ECO:0000256" key="3">
    <source>
        <dbReference type="ARBA" id="ARBA00022692"/>
    </source>
</evidence>
<sequence length="350" mass="37958">MVLSSVTLIINRIKEISRFSAGINRLGAFYEQLTDHGSSNAEKPGDARLFGKEEELSDLLEAGPSRTAEIRSVLAPGGGIEVRAMTLQTPTGRTLVADLNLELAGALAPEDGRTPRRLLIVGPSGFGKSSVLRAIAGLWTRGAGEVWRPPTGEMLFLPQKPYMPLGDLRTQLLYPNILADRDDQELLVTLTHLGLGDLPSRFSGGFDAVQDWSRVLSGGEQQRLAAARCLVATPAPAMIVLDEATSALPVRDEANLYQLFRSRGIGYISVGHRESLLEYHDLVLEVCGAGAWRLRQPHEHKLGSLDETAQAGDCPGRMAGNPGRSRPQFGGELRRRERTPDSATLDLNPL</sequence>
<comment type="similarity">
    <text evidence="1">Belongs to the ABC transporter superfamily. ABCD family. Peroxisomal fatty acyl CoA transporter (TC 3.A.1.203) subfamily.</text>
</comment>
<dbReference type="InterPro" id="IPR027417">
    <property type="entry name" value="P-loop_NTPase"/>
</dbReference>
<dbReference type="EMBL" id="HBGE01095088">
    <property type="protein sequence ID" value="CAD9179827.1"/>
    <property type="molecule type" value="Transcribed_RNA"/>
</dbReference>
<name>A0A7S1S0S0_ALECA</name>